<evidence type="ECO:0000256" key="1">
    <source>
        <dbReference type="ARBA" id="ARBA00008129"/>
    </source>
</evidence>
<dbReference type="CDD" id="cd07564">
    <property type="entry name" value="nitrilases_CHs"/>
    <property type="match status" value="1"/>
</dbReference>
<dbReference type="AlphaFoldDB" id="A0A7W9DTP4"/>
<feature type="domain" description="CN hydrolase" evidence="3">
    <location>
        <begin position="16"/>
        <end position="291"/>
    </location>
</feature>
<gene>
    <name evidence="4" type="ORF">BJ981_006821</name>
</gene>
<dbReference type="EC" id="3.5.5.7" evidence="4"/>
<keyword evidence="5" id="KW-1185">Reference proteome</keyword>
<dbReference type="Proteomes" id="UP000588112">
    <property type="component" value="Unassembled WGS sequence"/>
</dbReference>
<dbReference type="Pfam" id="PF00795">
    <property type="entry name" value="CN_hydrolase"/>
    <property type="match status" value="1"/>
</dbReference>
<feature type="active site" description="Proton acceptor" evidence="2">
    <location>
        <position position="56"/>
    </location>
</feature>
<dbReference type="SUPFAM" id="SSF56317">
    <property type="entry name" value="Carbon-nitrogen hydrolase"/>
    <property type="match status" value="1"/>
</dbReference>
<dbReference type="GO" id="GO:0018762">
    <property type="term" value="F:aliphatic nitrilase activity"/>
    <property type="evidence" value="ECO:0007669"/>
    <property type="project" value="UniProtKB-EC"/>
</dbReference>
<dbReference type="InterPro" id="IPR044149">
    <property type="entry name" value="Nitrilases_CHs"/>
</dbReference>
<accession>A0A7W9DTP4</accession>
<dbReference type="PROSITE" id="PS00920">
    <property type="entry name" value="NITRIL_CHT_1"/>
    <property type="match status" value="1"/>
</dbReference>
<comment type="caution">
    <text evidence="4">The sequence shown here is derived from an EMBL/GenBank/DDBJ whole genome shotgun (WGS) entry which is preliminary data.</text>
</comment>
<dbReference type="PANTHER" id="PTHR46044:SF2">
    <property type="entry name" value="CN HYDROLASE DOMAIN-CONTAINING PROTEIN"/>
    <property type="match status" value="1"/>
</dbReference>
<reference evidence="4 5" key="1">
    <citation type="submission" date="2020-08" db="EMBL/GenBank/DDBJ databases">
        <title>Sequencing the genomes of 1000 actinobacteria strains.</title>
        <authorList>
            <person name="Klenk H.-P."/>
        </authorList>
    </citation>
    <scope>NUCLEOTIDE SEQUENCE [LARGE SCALE GENOMIC DNA]</scope>
    <source>
        <strain evidence="4 5">DSM 45790</strain>
    </source>
</reference>
<organism evidence="4 5">
    <name type="scientific">Sphaerisporangium krabiense</name>
    <dbReference type="NCBI Taxonomy" id="763782"/>
    <lineage>
        <taxon>Bacteria</taxon>
        <taxon>Bacillati</taxon>
        <taxon>Actinomycetota</taxon>
        <taxon>Actinomycetes</taxon>
        <taxon>Streptosporangiales</taxon>
        <taxon>Streptosporangiaceae</taxon>
        <taxon>Sphaerisporangium</taxon>
    </lineage>
</organism>
<sequence>MTGRTQAPGVKDYPRFVAAAVQAAPVFLDPDATVAKARSLIAEAARNGAELVAFPEVFVPGYPYWNWTMTPVQGGPWFERLYRASVDVPGPHVDAIRAAAREHGCHVVIGVNERGPYGAGTLYNTVLVIDARGELLGAHRKLVPTWAEKLTWAGGDGGSLRVHDTDVGPLGVLACGENTNTLARFTLLAQGELVHVANYIALPVAPEDYDMVEAIKVRAAAHAFEGKVFNIVACSTVSEEIIDTVAGGDEAARELLSRKHSAFSGVFGPDGRLITEPLIDDEGIVYAEIDLSRCIQPKQMHDIIGHYNRFDIFELRVDTRSRRPVVLLGDDLAPVNTPIATTRVSNDQQPVRARRADGDE</sequence>
<dbReference type="RefSeq" id="WP_184617411.1">
    <property type="nucleotide sequence ID" value="NZ_BOOS01000061.1"/>
</dbReference>
<dbReference type="PANTHER" id="PTHR46044">
    <property type="entry name" value="NITRILASE"/>
    <property type="match status" value="1"/>
</dbReference>
<dbReference type="Gene3D" id="3.60.110.10">
    <property type="entry name" value="Carbon-nitrogen hydrolase"/>
    <property type="match status" value="1"/>
</dbReference>
<keyword evidence="4" id="KW-0378">Hydrolase</keyword>
<dbReference type="InterPro" id="IPR000132">
    <property type="entry name" value="Nitrilase/CN_hydratase_CS"/>
</dbReference>
<evidence type="ECO:0000256" key="2">
    <source>
        <dbReference type="PROSITE-ProRule" id="PRU10139"/>
    </source>
</evidence>
<name>A0A7W9DTP4_9ACTN</name>
<proteinExistence type="inferred from homology"/>
<comment type="similarity">
    <text evidence="1">Belongs to the carbon-nitrogen hydrolase superfamily. Nitrilase family.</text>
</comment>
<dbReference type="InterPro" id="IPR036526">
    <property type="entry name" value="C-N_Hydrolase_sf"/>
</dbReference>
<dbReference type="EMBL" id="JACHBR010000002">
    <property type="protein sequence ID" value="MBB5631057.1"/>
    <property type="molecule type" value="Genomic_DNA"/>
</dbReference>
<evidence type="ECO:0000313" key="5">
    <source>
        <dbReference type="Proteomes" id="UP000588112"/>
    </source>
</evidence>
<evidence type="ECO:0000259" key="3">
    <source>
        <dbReference type="PROSITE" id="PS50263"/>
    </source>
</evidence>
<evidence type="ECO:0000313" key="4">
    <source>
        <dbReference type="EMBL" id="MBB5631057.1"/>
    </source>
</evidence>
<protein>
    <submittedName>
        <fullName evidence="4">Aliphatic nitrilase</fullName>
        <ecNumber evidence="4">3.5.5.7</ecNumber>
    </submittedName>
</protein>
<dbReference type="PROSITE" id="PS50263">
    <property type="entry name" value="CN_HYDROLASE"/>
    <property type="match status" value="1"/>
</dbReference>
<dbReference type="InterPro" id="IPR003010">
    <property type="entry name" value="C-N_Hydrolase"/>
</dbReference>